<feature type="transmembrane region" description="Helical" evidence="1">
    <location>
        <begin position="7"/>
        <end position="28"/>
    </location>
</feature>
<dbReference type="AlphaFoldDB" id="A0A1S1MSP7"/>
<keyword evidence="1" id="KW-0472">Membrane</keyword>
<organism evidence="2 3">
    <name type="scientific">Pseudoalteromonas amylolytica</name>
    <dbReference type="NCBI Taxonomy" id="1859457"/>
    <lineage>
        <taxon>Bacteria</taxon>
        <taxon>Pseudomonadati</taxon>
        <taxon>Pseudomonadota</taxon>
        <taxon>Gammaproteobacteria</taxon>
        <taxon>Alteromonadales</taxon>
        <taxon>Pseudoalteromonadaceae</taxon>
        <taxon>Pseudoalteromonas</taxon>
    </lineage>
</organism>
<dbReference type="STRING" id="1859457.BET10_08080"/>
<evidence type="ECO:0000313" key="2">
    <source>
        <dbReference type="EMBL" id="OHU91747.1"/>
    </source>
</evidence>
<name>A0A1S1MSP7_9GAMM</name>
<reference evidence="2 3" key="1">
    <citation type="submission" date="2016-09" db="EMBL/GenBank/DDBJ databases">
        <title>Pseudoalteromonas amylolytica sp. nov., isolated from the surface seawater.</title>
        <authorList>
            <person name="Wu Y.-H."/>
            <person name="Cheng H."/>
            <person name="Jin X.-B."/>
            <person name="Wang C.-S."/>
            <person name="Xu X.-W."/>
        </authorList>
    </citation>
    <scope>NUCLEOTIDE SEQUENCE [LARGE SCALE GENOMIC DNA]</scope>
    <source>
        <strain evidence="2 3">JW1</strain>
    </source>
</reference>
<dbReference type="RefSeq" id="WP_070984102.1">
    <property type="nucleotide sequence ID" value="NZ_MKJU01000024.1"/>
</dbReference>
<dbReference type="EMBL" id="MKJU01000024">
    <property type="protein sequence ID" value="OHU91747.1"/>
    <property type="molecule type" value="Genomic_DNA"/>
</dbReference>
<evidence type="ECO:0000256" key="1">
    <source>
        <dbReference type="SAM" id="Phobius"/>
    </source>
</evidence>
<proteinExistence type="predicted"/>
<keyword evidence="1" id="KW-1133">Transmembrane helix</keyword>
<accession>A0A1S1MSP7</accession>
<keyword evidence="3" id="KW-1185">Reference proteome</keyword>
<sequence>MFDQLKWLYYTILAGVSLGAFAALHGLLKTDEQEVKLASINGDAYVFALVDPKGYNEHIEEPCTITSKASWKFLHEHKGTTYKADVRFRPFDKVWNHCTLTKVSEEHFQQALASFSQL</sequence>
<comment type="caution">
    <text evidence="2">The sequence shown here is derived from an EMBL/GenBank/DDBJ whole genome shotgun (WGS) entry which is preliminary data.</text>
</comment>
<protein>
    <submittedName>
        <fullName evidence="2">Uncharacterized protein</fullName>
    </submittedName>
</protein>
<gene>
    <name evidence="2" type="ORF">BET10_08080</name>
</gene>
<evidence type="ECO:0000313" key="3">
    <source>
        <dbReference type="Proteomes" id="UP000179786"/>
    </source>
</evidence>
<keyword evidence="1" id="KW-0812">Transmembrane</keyword>
<dbReference type="Proteomes" id="UP000179786">
    <property type="component" value="Unassembled WGS sequence"/>
</dbReference>